<evidence type="ECO:0000313" key="4">
    <source>
        <dbReference type="Proteomes" id="UP000280307"/>
    </source>
</evidence>
<dbReference type="Proteomes" id="UP000280307">
    <property type="component" value="Unassembled WGS sequence"/>
</dbReference>
<sequence>MSKTFWGQALDKLDETRKEAERLARETQERLEETGKFVKDRASGVSKDFVKTVAGVAGEDSVLTGAVQQAHQTVFEQPDVAPVDVTQLPERLRVAFAGALFAMADADGSLDKEELQLIFQLTDLEGLNQRAKQTVLSYIMQPPAFAATLVPFASESLTLRCALLLNLLEVAIANDLVSPSQEQLLADACVALAINPEQYAAIGRFQSELRQMRLRGVDDGVAAETAKNAVAGLSAVGIPIAAVYASGSVIGLSAAGITSGLAAVGLGLGMVPGIGVAVLLGTGIFMGVRYMLDAGQGREKERLHAEALRKAQLVIMNLQEAVQLLADRMQDVQAVAATAEANREALLRINDRIRILQQMLARRKDTIEAIK</sequence>
<dbReference type="InterPro" id="IPR029024">
    <property type="entry name" value="TerB-like"/>
</dbReference>
<evidence type="ECO:0000256" key="2">
    <source>
        <dbReference type="SAM" id="Phobius"/>
    </source>
</evidence>
<dbReference type="SUPFAM" id="SSF158682">
    <property type="entry name" value="TerB-like"/>
    <property type="match status" value="1"/>
</dbReference>
<dbReference type="EMBL" id="RSAS01000301">
    <property type="protein sequence ID" value="RRR74020.1"/>
    <property type="molecule type" value="Genomic_DNA"/>
</dbReference>
<feature type="transmembrane region" description="Helical" evidence="2">
    <location>
        <begin position="270"/>
        <end position="292"/>
    </location>
</feature>
<comment type="caution">
    <text evidence="3">The sequence shown here is derived from an EMBL/GenBank/DDBJ whole genome shotgun (WGS) entry which is preliminary data.</text>
</comment>
<keyword evidence="2" id="KW-0812">Transmembrane</keyword>
<keyword evidence="2" id="KW-0472">Membrane</keyword>
<proteinExistence type="predicted"/>
<dbReference type="AlphaFoldDB" id="A0A426U2T5"/>
<keyword evidence="1" id="KW-0175">Coiled coil</keyword>
<keyword evidence="2" id="KW-1133">Transmembrane helix</keyword>
<evidence type="ECO:0000256" key="1">
    <source>
        <dbReference type="SAM" id="Coils"/>
    </source>
</evidence>
<protein>
    <submittedName>
        <fullName evidence="3">TerB family tellurite resistance protein</fullName>
    </submittedName>
</protein>
<reference evidence="3 4" key="1">
    <citation type="submission" date="2018-12" db="EMBL/GenBank/DDBJ databases">
        <title>Genome Sequence of Candidatus Viridilinea halotolerans isolated from saline sulfide-rich spring.</title>
        <authorList>
            <person name="Grouzdev D.S."/>
            <person name="Burganskaya E.I."/>
            <person name="Krutkina M.S."/>
            <person name="Sukhacheva M.V."/>
            <person name="Gorlenko V.M."/>
        </authorList>
    </citation>
    <scope>NUCLEOTIDE SEQUENCE [LARGE SCALE GENOMIC DNA]</scope>
    <source>
        <strain evidence="3">Chok-6</strain>
    </source>
</reference>
<accession>A0A426U2T5</accession>
<evidence type="ECO:0000313" key="3">
    <source>
        <dbReference type="EMBL" id="RRR74020.1"/>
    </source>
</evidence>
<name>A0A426U2T5_9CHLR</name>
<gene>
    <name evidence="3" type="ORF">EI684_07925</name>
</gene>
<feature type="coiled-coil region" evidence="1">
    <location>
        <begin position="308"/>
        <end position="335"/>
    </location>
</feature>
<dbReference type="Gene3D" id="1.10.3680.10">
    <property type="entry name" value="TerB-like"/>
    <property type="match status" value="1"/>
</dbReference>
<organism evidence="3 4">
    <name type="scientific">Candidatus Viridilinea halotolerans</name>
    <dbReference type="NCBI Taxonomy" id="2491704"/>
    <lineage>
        <taxon>Bacteria</taxon>
        <taxon>Bacillati</taxon>
        <taxon>Chloroflexota</taxon>
        <taxon>Chloroflexia</taxon>
        <taxon>Chloroflexales</taxon>
        <taxon>Chloroflexineae</taxon>
        <taxon>Oscillochloridaceae</taxon>
        <taxon>Candidatus Viridilinea</taxon>
    </lineage>
</organism>